<evidence type="ECO:0000256" key="9">
    <source>
        <dbReference type="ARBA" id="ARBA00022840"/>
    </source>
</evidence>
<dbReference type="Pfam" id="PF13426">
    <property type="entry name" value="PAS_9"/>
    <property type="match status" value="1"/>
</dbReference>
<evidence type="ECO:0000256" key="6">
    <source>
        <dbReference type="ARBA" id="ARBA00022692"/>
    </source>
</evidence>
<name>A0ABW3QKQ9_9BACT</name>
<dbReference type="InterPro" id="IPR013656">
    <property type="entry name" value="PAS_4"/>
</dbReference>
<dbReference type="Pfam" id="PF00512">
    <property type="entry name" value="HisKA"/>
    <property type="match status" value="1"/>
</dbReference>
<dbReference type="InterPro" id="IPR035965">
    <property type="entry name" value="PAS-like_dom_sf"/>
</dbReference>
<keyword evidence="16" id="KW-1185">Reference proteome</keyword>
<dbReference type="Gene3D" id="1.10.287.130">
    <property type="match status" value="1"/>
</dbReference>
<dbReference type="PRINTS" id="PR00344">
    <property type="entry name" value="BCTRLSENSOR"/>
</dbReference>
<dbReference type="Pfam" id="PF08448">
    <property type="entry name" value="PAS_4"/>
    <property type="match status" value="1"/>
</dbReference>
<dbReference type="PANTHER" id="PTHR42878:SF7">
    <property type="entry name" value="SENSOR HISTIDINE KINASE GLRK"/>
    <property type="match status" value="1"/>
</dbReference>
<dbReference type="InterPro" id="IPR000014">
    <property type="entry name" value="PAS"/>
</dbReference>
<keyword evidence="11" id="KW-0902">Two-component regulatory system</keyword>
<dbReference type="InterPro" id="IPR036097">
    <property type="entry name" value="HisK_dim/P_sf"/>
</dbReference>
<evidence type="ECO:0000256" key="10">
    <source>
        <dbReference type="ARBA" id="ARBA00022989"/>
    </source>
</evidence>
<keyword evidence="7" id="KW-0547">Nucleotide-binding</keyword>
<reference evidence="16" key="1">
    <citation type="journal article" date="2019" name="Int. J. Syst. Evol. Microbiol.">
        <title>The Global Catalogue of Microorganisms (GCM) 10K type strain sequencing project: providing services to taxonomists for standard genome sequencing and annotation.</title>
        <authorList>
            <consortium name="The Broad Institute Genomics Platform"/>
            <consortium name="The Broad Institute Genome Sequencing Center for Infectious Disease"/>
            <person name="Wu L."/>
            <person name="Ma J."/>
        </authorList>
    </citation>
    <scope>NUCLEOTIDE SEQUENCE [LARGE SCALE GENOMIC DNA]</scope>
    <source>
        <strain evidence="16">CCUG 55608</strain>
    </source>
</reference>
<protein>
    <recommendedName>
        <fullName evidence="3">histidine kinase</fullName>
        <ecNumber evidence="3">2.7.13.3</ecNumber>
    </recommendedName>
</protein>
<keyword evidence="12" id="KW-0472">Membrane</keyword>
<evidence type="ECO:0000313" key="15">
    <source>
        <dbReference type="EMBL" id="MFD1143473.1"/>
    </source>
</evidence>
<dbReference type="GO" id="GO:0016301">
    <property type="term" value="F:kinase activity"/>
    <property type="evidence" value="ECO:0007669"/>
    <property type="project" value="UniProtKB-KW"/>
</dbReference>
<evidence type="ECO:0000313" key="16">
    <source>
        <dbReference type="Proteomes" id="UP001597116"/>
    </source>
</evidence>
<evidence type="ECO:0000256" key="3">
    <source>
        <dbReference type="ARBA" id="ARBA00012438"/>
    </source>
</evidence>
<dbReference type="CDD" id="cd00082">
    <property type="entry name" value="HisKA"/>
    <property type="match status" value="1"/>
</dbReference>
<dbReference type="Gene3D" id="3.30.565.10">
    <property type="entry name" value="Histidine kinase-like ATPase, C-terminal domain"/>
    <property type="match status" value="1"/>
</dbReference>
<keyword evidence="9" id="KW-0067">ATP-binding</keyword>
<dbReference type="PANTHER" id="PTHR42878">
    <property type="entry name" value="TWO-COMPONENT HISTIDINE KINASE"/>
    <property type="match status" value="1"/>
</dbReference>
<gene>
    <name evidence="15" type="ORF">ACFQ4C_20270</name>
</gene>
<dbReference type="InterPro" id="IPR003661">
    <property type="entry name" value="HisK_dim/P_dom"/>
</dbReference>
<keyword evidence="6" id="KW-0812">Transmembrane</keyword>
<dbReference type="InterPro" id="IPR036890">
    <property type="entry name" value="HATPase_C_sf"/>
</dbReference>
<dbReference type="SUPFAM" id="SSF55874">
    <property type="entry name" value="ATPase domain of HSP90 chaperone/DNA topoisomerase II/histidine kinase"/>
    <property type="match status" value="1"/>
</dbReference>
<dbReference type="Proteomes" id="UP001597116">
    <property type="component" value="Unassembled WGS sequence"/>
</dbReference>
<dbReference type="SMART" id="SM00387">
    <property type="entry name" value="HATPase_c"/>
    <property type="match status" value="1"/>
</dbReference>
<comment type="caution">
    <text evidence="15">The sequence shown here is derived from an EMBL/GenBank/DDBJ whole genome shotgun (WGS) entry which is preliminary data.</text>
</comment>
<evidence type="ECO:0000256" key="1">
    <source>
        <dbReference type="ARBA" id="ARBA00000085"/>
    </source>
</evidence>
<dbReference type="SUPFAM" id="SSF55785">
    <property type="entry name" value="PYP-like sensor domain (PAS domain)"/>
    <property type="match status" value="2"/>
</dbReference>
<comment type="catalytic activity">
    <reaction evidence="1">
        <text>ATP + protein L-histidine = ADP + protein N-phospho-L-histidine.</text>
        <dbReference type="EC" id="2.7.13.3"/>
    </reaction>
</comment>
<proteinExistence type="predicted"/>
<accession>A0ABW3QKQ9</accession>
<dbReference type="SMART" id="SM00388">
    <property type="entry name" value="HisKA"/>
    <property type="match status" value="1"/>
</dbReference>
<keyword evidence="8 15" id="KW-0418">Kinase</keyword>
<dbReference type="SUPFAM" id="SSF47384">
    <property type="entry name" value="Homodimeric domain of signal transducing histidine kinase"/>
    <property type="match status" value="1"/>
</dbReference>
<comment type="subcellular location">
    <subcellularLocation>
        <location evidence="2">Membrane</location>
        <topology evidence="2">Multi-pass membrane protein</topology>
    </subcellularLocation>
</comment>
<dbReference type="EC" id="2.7.13.3" evidence="3"/>
<evidence type="ECO:0000256" key="2">
    <source>
        <dbReference type="ARBA" id="ARBA00004141"/>
    </source>
</evidence>
<evidence type="ECO:0000256" key="8">
    <source>
        <dbReference type="ARBA" id="ARBA00022777"/>
    </source>
</evidence>
<dbReference type="CDD" id="cd00130">
    <property type="entry name" value="PAS"/>
    <property type="match status" value="1"/>
</dbReference>
<sequence>MKNRSLSAAGLLKSAGSPSPEVIQYAVNIWDEQRRLVDFECIRANAPLGTVFGLEPVGRRYSDLWAVAGGANLLESFKWVAETGDRFEQEIWVGGNSDNPDYWFNVTARRCASGLIVKLNDITAIKRAQRPMSESWELLEQVMIASGIGIKLLQSIHDESGTLVDFAIVQANKAAHQLLQRTDLIGRRWLETYPRDWQNGLFHQLVAVSQTGERLQTDVQLTLADQRVWYSLSATQMPDGIALTYQDITDRKQAEEQLQQTAENLQAVLDASPTAIGYAKAVYDDLPEPVDFQIVVCNQKFAQFTGLPLEQLPGQSIAYLSKRVWGSFSSLEPLNMLQQTGAVLYRERQEELTGQHRWLGIAATRHQGGLVLTALDITDLKEAEAQQASLQGQLARSQQTLEELEQLRQKIRQQGEFLRSTTHDLRGSFGIIQGVTHLVNLADTEPERSNILHMLERNVSQMTHMLTQLLDYARLQAGQEKVELARFNVSDLLHPLLDGIQVVDAERGLTVSAAGPENLWVTGDRVKIRRIVQNLLLNAVRYTGSGSVRLTWGTGEEHWWLGVEDTGPGLPPALIYRLTGHSATEDEVKFYSSAGGEGIGLFIVNQLVDLLGGQITVESQLDQGTQIRVVLPRIQESTPAH</sequence>
<keyword evidence="10" id="KW-1133">Transmembrane helix</keyword>
<dbReference type="InterPro" id="IPR004358">
    <property type="entry name" value="Sig_transdc_His_kin-like_C"/>
</dbReference>
<evidence type="ECO:0000256" key="11">
    <source>
        <dbReference type="ARBA" id="ARBA00023012"/>
    </source>
</evidence>
<evidence type="ECO:0000256" key="12">
    <source>
        <dbReference type="ARBA" id="ARBA00023136"/>
    </source>
</evidence>
<evidence type="ECO:0000256" key="13">
    <source>
        <dbReference type="SAM" id="Coils"/>
    </source>
</evidence>
<dbReference type="Gene3D" id="3.30.450.20">
    <property type="entry name" value="PAS domain"/>
    <property type="match status" value="3"/>
</dbReference>
<dbReference type="EMBL" id="JBHTLP010000011">
    <property type="protein sequence ID" value="MFD1143473.1"/>
    <property type="molecule type" value="Genomic_DNA"/>
</dbReference>
<dbReference type="InterPro" id="IPR005467">
    <property type="entry name" value="His_kinase_dom"/>
</dbReference>
<feature type="coiled-coil region" evidence="13">
    <location>
        <begin position="380"/>
        <end position="421"/>
    </location>
</feature>
<dbReference type="PROSITE" id="PS50109">
    <property type="entry name" value="HIS_KIN"/>
    <property type="match status" value="1"/>
</dbReference>
<evidence type="ECO:0000256" key="7">
    <source>
        <dbReference type="ARBA" id="ARBA00022741"/>
    </source>
</evidence>
<evidence type="ECO:0000256" key="5">
    <source>
        <dbReference type="ARBA" id="ARBA00022679"/>
    </source>
</evidence>
<dbReference type="InterPro" id="IPR050351">
    <property type="entry name" value="BphY/WalK/GraS-like"/>
</dbReference>
<evidence type="ECO:0000259" key="14">
    <source>
        <dbReference type="PROSITE" id="PS50109"/>
    </source>
</evidence>
<feature type="domain" description="Histidine kinase" evidence="14">
    <location>
        <begin position="420"/>
        <end position="635"/>
    </location>
</feature>
<dbReference type="Pfam" id="PF02518">
    <property type="entry name" value="HATPase_c"/>
    <property type="match status" value="1"/>
</dbReference>
<evidence type="ECO:0000256" key="4">
    <source>
        <dbReference type="ARBA" id="ARBA00022553"/>
    </source>
</evidence>
<organism evidence="15 16">
    <name type="scientific">Larkinella insperata</name>
    <dbReference type="NCBI Taxonomy" id="332158"/>
    <lineage>
        <taxon>Bacteria</taxon>
        <taxon>Pseudomonadati</taxon>
        <taxon>Bacteroidota</taxon>
        <taxon>Cytophagia</taxon>
        <taxon>Cytophagales</taxon>
        <taxon>Spirosomataceae</taxon>
        <taxon>Larkinella</taxon>
    </lineage>
</organism>
<keyword evidence="4" id="KW-0597">Phosphoprotein</keyword>
<dbReference type="RefSeq" id="WP_265991443.1">
    <property type="nucleotide sequence ID" value="NZ_CP110973.1"/>
</dbReference>
<keyword evidence="13" id="KW-0175">Coiled coil</keyword>
<keyword evidence="5" id="KW-0808">Transferase</keyword>
<dbReference type="InterPro" id="IPR003594">
    <property type="entry name" value="HATPase_dom"/>
</dbReference>